<evidence type="ECO:0000313" key="2">
    <source>
        <dbReference type="Proteomes" id="UP000593573"/>
    </source>
</evidence>
<proteinExistence type="predicted"/>
<name>A0A7J8WA56_9ROSI</name>
<dbReference type="OrthoDB" id="1000629at2759"/>
<gene>
    <name evidence="1" type="ORF">Goklo_029516</name>
</gene>
<dbReference type="EMBL" id="JABFAB010242607">
    <property type="protein sequence ID" value="MBA0671888.1"/>
    <property type="molecule type" value="Genomic_DNA"/>
</dbReference>
<accession>A0A7J8WA56</accession>
<reference evidence="1 2" key="1">
    <citation type="journal article" date="2019" name="Genome Biol. Evol.">
        <title>Insights into the evolution of the New World diploid cottons (Gossypium, subgenus Houzingenia) based on genome sequencing.</title>
        <authorList>
            <person name="Grover C.E."/>
            <person name="Arick M.A. 2nd"/>
            <person name="Thrash A."/>
            <person name="Conover J.L."/>
            <person name="Sanders W.S."/>
            <person name="Peterson D.G."/>
            <person name="Frelichowski J.E."/>
            <person name="Scheffler J.A."/>
            <person name="Scheffler B.E."/>
            <person name="Wendel J.F."/>
        </authorList>
    </citation>
    <scope>NUCLEOTIDE SEQUENCE [LARGE SCALE GENOMIC DNA]</scope>
    <source>
        <strain evidence="1">57</strain>
        <tissue evidence="1">Leaf</tissue>
    </source>
</reference>
<comment type="caution">
    <text evidence="1">The sequence shown here is derived from an EMBL/GenBank/DDBJ whole genome shotgun (WGS) entry which is preliminary data.</text>
</comment>
<sequence length="142" mass="16613">EETNECLENNGGCWQQISQPAGIHFEEEFVNVSWFMACNSKEMDTVTVKVRIKILFARIKCSFPLTSSCYSTRPGWIWVCILRNYLRRQRNFPWGLYSTLPAVRSTSGDSGGNPPHEQFRILHYWVCCHDMFEAKQPREDAW</sequence>
<dbReference type="AlphaFoldDB" id="A0A7J8WA56"/>
<evidence type="ECO:0000313" key="1">
    <source>
        <dbReference type="EMBL" id="MBA0671888.1"/>
    </source>
</evidence>
<organism evidence="1 2">
    <name type="scientific">Gossypium klotzschianum</name>
    <dbReference type="NCBI Taxonomy" id="34286"/>
    <lineage>
        <taxon>Eukaryota</taxon>
        <taxon>Viridiplantae</taxon>
        <taxon>Streptophyta</taxon>
        <taxon>Embryophyta</taxon>
        <taxon>Tracheophyta</taxon>
        <taxon>Spermatophyta</taxon>
        <taxon>Magnoliopsida</taxon>
        <taxon>eudicotyledons</taxon>
        <taxon>Gunneridae</taxon>
        <taxon>Pentapetalae</taxon>
        <taxon>rosids</taxon>
        <taxon>malvids</taxon>
        <taxon>Malvales</taxon>
        <taxon>Malvaceae</taxon>
        <taxon>Malvoideae</taxon>
        <taxon>Gossypium</taxon>
    </lineage>
</organism>
<dbReference type="Proteomes" id="UP000593573">
    <property type="component" value="Unassembled WGS sequence"/>
</dbReference>
<protein>
    <submittedName>
        <fullName evidence="1">Uncharacterized protein</fullName>
    </submittedName>
</protein>
<feature type="non-terminal residue" evidence="1">
    <location>
        <position position="142"/>
    </location>
</feature>
<keyword evidence="2" id="KW-1185">Reference proteome</keyword>